<protein>
    <submittedName>
        <fullName evidence="1">Uncharacterized protein</fullName>
    </submittedName>
</protein>
<evidence type="ECO:0000313" key="1">
    <source>
        <dbReference type="EMBL" id="KRK74939.1"/>
    </source>
</evidence>
<dbReference type="STRING" id="1423773.FD30_GL002113"/>
<dbReference type="RefSeq" id="WP_056944416.1">
    <property type="nucleotide sequence ID" value="NZ_AZDT01000042.1"/>
</dbReference>
<dbReference type="GeneID" id="84783408"/>
<evidence type="ECO:0000313" key="2">
    <source>
        <dbReference type="Proteomes" id="UP000051162"/>
    </source>
</evidence>
<dbReference type="EMBL" id="AZDT01000042">
    <property type="protein sequence ID" value="KRK74939.1"/>
    <property type="molecule type" value="Genomic_DNA"/>
</dbReference>
<sequence length="80" mass="8675">MVQKVETLPLVGRLAAGKRVTLILNDGREVHVAPEIVAGRLTGNYLSSVLPSIRYDDPRIVLKETLTALDVQHATVTDVA</sequence>
<dbReference type="AlphaFoldDB" id="A0A0R1JVB4"/>
<reference evidence="1 2" key="1">
    <citation type="journal article" date="2015" name="Genome Announc.">
        <title>Expanding the biotechnology potential of lactobacilli through comparative genomics of 213 strains and associated genera.</title>
        <authorList>
            <person name="Sun Z."/>
            <person name="Harris H.M."/>
            <person name="McCann A."/>
            <person name="Guo C."/>
            <person name="Argimon S."/>
            <person name="Zhang W."/>
            <person name="Yang X."/>
            <person name="Jeffery I.B."/>
            <person name="Cooney J.C."/>
            <person name="Kagawa T.F."/>
            <person name="Liu W."/>
            <person name="Song Y."/>
            <person name="Salvetti E."/>
            <person name="Wrobel A."/>
            <person name="Rasinkangas P."/>
            <person name="Parkhill J."/>
            <person name="Rea M.C."/>
            <person name="O'Sullivan O."/>
            <person name="Ritari J."/>
            <person name="Douillard F.P."/>
            <person name="Paul Ross R."/>
            <person name="Yang R."/>
            <person name="Briner A.E."/>
            <person name="Felis G.E."/>
            <person name="de Vos W.M."/>
            <person name="Barrangou R."/>
            <person name="Klaenhammer T.R."/>
            <person name="Caufield P.W."/>
            <person name="Cui Y."/>
            <person name="Zhang H."/>
            <person name="O'Toole P.W."/>
        </authorList>
    </citation>
    <scope>NUCLEOTIDE SEQUENCE [LARGE SCALE GENOMIC DNA]</scope>
    <source>
        <strain evidence="1 2">DSM 19117</strain>
    </source>
</reference>
<organism evidence="1 2">
    <name type="scientific">Levilactobacillus namurensis DSM 19117</name>
    <dbReference type="NCBI Taxonomy" id="1423773"/>
    <lineage>
        <taxon>Bacteria</taxon>
        <taxon>Bacillati</taxon>
        <taxon>Bacillota</taxon>
        <taxon>Bacilli</taxon>
        <taxon>Lactobacillales</taxon>
        <taxon>Lactobacillaceae</taxon>
        <taxon>Levilactobacillus</taxon>
    </lineage>
</organism>
<dbReference type="Proteomes" id="UP000051162">
    <property type="component" value="Unassembled WGS sequence"/>
</dbReference>
<proteinExistence type="predicted"/>
<name>A0A0R1JVB4_9LACO</name>
<gene>
    <name evidence="1" type="ORF">FD30_GL002113</name>
</gene>
<dbReference type="PATRIC" id="fig|1423773.3.peg.2168"/>
<accession>A0A0R1JVB4</accession>
<comment type="caution">
    <text evidence="1">The sequence shown here is derived from an EMBL/GenBank/DDBJ whole genome shotgun (WGS) entry which is preliminary data.</text>
</comment>
<keyword evidence="2" id="KW-1185">Reference proteome</keyword>
<dbReference type="OrthoDB" id="2319889at2"/>